<proteinExistence type="predicted"/>
<feature type="transmembrane region" description="Helical" evidence="1">
    <location>
        <begin position="149"/>
        <end position="171"/>
    </location>
</feature>
<accession>A0AA39LK90</accession>
<sequence>MDALPLFVINVMVWDFLGTLLAAVINYSPIMPTQCYRINGLLGAVTQSELAYHIVGGMTTFCTMNSHIVQFYAFPYRYMVIAHQNLASKIKRAWVIVVCIVVQACYGVPFWVFDAASILPFDDYPFEGVAPERRAVACFGLDGSLRNTFSMFVAVLTVALGLLSILFSLLLRRHFGKMVHLYSKQTLEMHRKFQRYLIVITSLHVISGAIPHIIGAMNGLLFYGSGHEMLIFQVTTLIIYVHGTLFFVAAIVTFKPYRQAVGRMTDKLFNKVTSKNSVVSVLSNGSSVQEIN</sequence>
<keyword evidence="3" id="KW-1185">Reference proteome</keyword>
<feature type="transmembrane region" description="Helical" evidence="1">
    <location>
        <begin position="7"/>
        <end position="30"/>
    </location>
</feature>
<dbReference type="AlphaFoldDB" id="A0AA39LK90"/>
<evidence type="ECO:0000313" key="3">
    <source>
        <dbReference type="Proteomes" id="UP001175271"/>
    </source>
</evidence>
<evidence type="ECO:0000256" key="1">
    <source>
        <dbReference type="SAM" id="Phobius"/>
    </source>
</evidence>
<feature type="transmembrane region" description="Helical" evidence="1">
    <location>
        <begin position="230"/>
        <end position="254"/>
    </location>
</feature>
<gene>
    <name evidence="2" type="ORF">QR680_015458</name>
</gene>
<organism evidence="2 3">
    <name type="scientific">Steinernema hermaphroditum</name>
    <dbReference type="NCBI Taxonomy" id="289476"/>
    <lineage>
        <taxon>Eukaryota</taxon>
        <taxon>Metazoa</taxon>
        <taxon>Ecdysozoa</taxon>
        <taxon>Nematoda</taxon>
        <taxon>Chromadorea</taxon>
        <taxon>Rhabditida</taxon>
        <taxon>Tylenchina</taxon>
        <taxon>Panagrolaimomorpha</taxon>
        <taxon>Strongyloidoidea</taxon>
        <taxon>Steinernematidae</taxon>
        <taxon>Steinernema</taxon>
    </lineage>
</organism>
<keyword evidence="1" id="KW-1133">Transmembrane helix</keyword>
<feature type="transmembrane region" description="Helical" evidence="1">
    <location>
        <begin position="50"/>
        <end position="73"/>
    </location>
</feature>
<evidence type="ECO:0000313" key="2">
    <source>
        <dbReference type="EMBL" id="KAK0400801.1"/>
    </source>
</evidence>
<comment type="caution">
    <text evidence="2">The sequence shown here is derived from an EMBL/GenBank/DDBJ whole genome shotgun (WGS) entry which is preliminary data.</text>
</comment>
<dbReference type="Pfam" id="PF10318">
    <property type="entry name" value="7TM_GPCR_Srh"/>
    <property type="match status" value="1"/>
</dbReference>
<feature type="transmembrane region" description="Helical" evidence="1">
    <location>
        <begin position="196"/>
        <end position="224"/>
    </location>
</feature>
<keyword evidence="1" id="KW-0472">Membrane</keyword>
<dbReference type="Gene3D" id="1.20.1070.10">
    <property type="entry name" value="Rhodopsin 7-helix transmembrane proteins"/>
    <property type="match status" value="1"/>
</dbReference>
<dbReference type="EMBL" id="JAUCMV010000004">
    <property type="protein sequence ID" value="KAK0400801.1"/>
    <property type="molecule type" value="Genomic_DNA"/>
</dbReference>
<dbReference type="SUPFAM" id="SSF81321">
    <property type="entry name" value="Family A G protein-coupled receptor-like"/>
    <property type="match status" value="1"/>
</dbReference>
<dbReference type="Proteomes" id="UP001175271">
    <property type="component" value="Unassembled WGS sequence"/>
</dbReference>
<protein>
    <submittedName>
        <fullName evidence="2">Uncharacterized protein</fullName>
    </submittedName>
</protein>
<reference evidence="2" key="1">
    <citation type="submission" date="2023-06" db="EMBL/GenBank/DDBJ databases">
        <title>Genomic analysis of the entomopathogenic nematode Steinernema hermaphroditum.</title>
        <authorList>
            <person name="Schwarz E.M."/>
            <person name="Heppert J.K."/>
            <person name="Baniya A."/>
            <person name="Schwartz H.T."/>
            <person name="Tan C.-H."/>
            <person name="Antoshechkin I."/>
            <person name="Sternberg P.W."/>
            <person name="Goodrich-Blair H."/>
            <person name="Dillman A.R."/>
        </authorList>
    </citation>
    <scope>NUCLEOTIDE SEQUENCE</scope>
    <source>
        <strain evidence="2">PS9179</strain>
        <tissue evidence="2">Whole animal</tissue>
    </source>
</reference>
<feature type="transmembrane region" description="Helical" evidence="1">
    <location>
        <begin position="93"/>
        <end position="113"/>
    </location>
</feature>
<name>A0AA39LK90_9BILA</name>
<keyword evidence="1" id="KW-0812">Transmembrane</keyword>
<dbReference type="InterPro" id="IPR019422">
    <property type="entry name" value="7TM_GPCR_serpentine_rcpt_Srh"/>
</dbReference>